<dbReference type="GO" id="GO:0004175">
    <property type="term" value="F:endopeptidase activity"/>
    <property type="evidence" value="ECO:0007669"/>
    <property type="project" value="TreeGrafter"/>
</dbReference>
<dbReference type="PANTHER" id="PTHR32060:SF22">
    <property type="entry name" value="CARBOXYL-TERMINAL-PROCESSING PEPTIDASE 3, CHLOROPLASTIC"/>
    <property type="match status" value="1"/>
</dbReference>
<reference evidence="2 3" key="1">
    <citation type="submission" date="2017-06" db="EMBL/GenBank/DDBJ databases">
        <title>Genome sequencing of cyanobaciteial culture collection at National Institute for Environmental Studies (NIES).</title>
        <authorList>
            <person name="Hirose Y."/>
            <person name="Shimura Y."/>
            <person name="Fujisawa T."/>
            <person name="Nakamura Y."/>
            <person name="Kawachi M."/>
        </authorList>
    </citation>
    <scope>NUCLEOTIDE SEQUENCE [LARGE SCALE GENOMIC DNA]</scope>
    <source>
        <strain evidence="2 3">NIES-267</strain>
    </source>
</reference>
<name>A0A1Z4LWM2_9CYAN</name>
<dbReference type="AlphaFoldDB" id="A0A1Z4LWM2"/>
<dbReference type="InterPro" id="IPR029045">
    <property type="entry name" value="ClpP/crotonase-like_dom_sf"/>
</dbReference>
<dbReference type="GO" id="GO:0006508">
    <property type="term" value="P:proteolysis"/>
    <property type="evidence" value="ECO:0007669"/>
    <property type="project" value="InterPro"/>
</dbReference>
<dbReference type="Gene3D" id="3.90.226.10">
    <property type="entry name" value="2-enoyl-CoA Hydratase, Chain A, domain 1"/>
    <property type="match status" value="1"/>
</dbReference>
<sequence length="534" mass="61428">MADYKLDNVVASMGLTEDQKKHIIEQSIREEREEIVNQALSFIENIYVHLPLKQAKNAIDPIKRLKLLKYRLVKMNELDFQREMIGIFTELRDLHTVYVPPMPYQSINFVLPFIVEEFYENNQRYYIVSHVNEDFEHESLEKGVIVTHWNGVPIERAIELNGLLTYASNDNTRRIHGLNSLTLRSGSKYLVPDEEWLYISYITKNQEHYEHRFQWQTWNLPENQAQTSNQVVPNLKAYGSLGVDFEATKLQKIKKSLFATNSKPDNQTFYENDFQWGIYNTSHGEFAYMRIHSFMIYDRQKFIQDLIRVLEQLPKDGLIIDVRGNSGGYIEAAEMMLQLFTANKIQPELFQFINTPTTLRLAPEPWRSSIERSIDTGAVYSSGYPIGGHAYYLDEINQYGRKYFGPTILITDALSYSTTDIFAAGFQDNDIGPIIGTSESTGAGGANVWEYYDLFHPLGYPVLPRNAQMRMAVKRAIRVGNHNGTPLEDSGVIPDYLHNMTRNDVLNGNVDLIEKAASILGTMKGLHHLPLEVF</sequence>
<evidence type="ECO:0000313" key="3">
    <source>
        <dbReference type="Proteomes" id="UP000218418"/>
    </source>
</evidence>
<dbReference type="SMART" id="SM00245">
    <property type="entry name" value="TSPc"/>
    <property type="match status" value="1"/>
</dbReference>
<gene>
    <name evidence="2" type="ORF">NIES267_51240</name>
</gene>
<proteinExistence type="predicted"/>
<dbReference type="SUPFAM" id="SSF52096">
    <property type="entry name" value="ClpP/crotonase"/>
    <property type="match status" value="1"/>
</dbReference>
<dbReference type="PANTHER" id="PTHR32060">
    <property type="entry name" value="TAIL-SPECIFIC PROTEASE"/>
    <property type="match status" value="1"/>
</dbReference>
<dbReference type="Proteomes" id="UP000218418">
    <property type="component" value="Chromosome"/>
</dbReference>
<dbReference type="GO" id="GO:0008236">
    <property type="term" value="F:serine-type peptidase activity"/>
    <property type="evidence" value="ECO:0007669"/>
    <property type="project" value="InterPro"/>
</dbReference>
<dbReference type="EMBL" id="AP018227">
    <property type="protein sequence ID" value="BAY85623.1"/>
    <property type="molecule type" value="Genomic_DNA"/>
</dbReference>
<accession>A0A1Z4LWM2</accession>
<evidence type="ECO:0000259" key="1">
    <source>
        <dbReference type="SMART" id="SM00245"/>
    </source>
</evidence>
<keyword evidence="3" id="KW-1185">Reference proteome</keyword>
<evidence type="ECO:0000313" key="2">
    <source>
        <dbReference type="EMBL" id="BAY85623.1"/>
    </source>
</evidence>
<dbReference type="InterPro" id="IPR005151">
    <property type="entry name" value="Tail-specific_protease"/>
</dbReference>
<protein>
    <recommendedName>
        <fullName evidence="1">Tail specific protease domain-containing protein</fullName>
    </recommendedName>
</protein>
<feature type="domain" description="Tail specific protease" evidence="1">
    <location>
        <begin position="254"/>
        <end position="499"/>
    </location>
</feature>
<dbReference type="Pfam" id="PF03572">
    <property type="entry name" value="Peptidase_S41"/>
    <property type="match status" value="1"/>
</dbReference>
<organism evidence="2 3">
    <name type="scientific">Calothrix parasitica NIES-267</name>
    <dbReference type="NCBI Taxonomy" id="1973488"/>
    <lineage>
        <taxon>Bacteria</taxon>
        <taxon>Bacillati</taxon>
        <taxon>Cyanobacteriota</taxon>
        <taxon>Cyanophyceae</taxon>
        <taxon>Nostocales</taxon>
        <taxon>Calotrichaceae</taxon>
        <taxon>Calothrix</taxon>
    </lineage>
</organism>
<dbReference type="OrthoDB" id="1653205at2"/>